<sequence>MLVFEDFPHWSLAKVIRLIPEKNGKIRTLELKTRAGAMLRPFQRVYPMEVQSKENPDDPLNNCSFTNLISPISSDVCQILTTPLAPYLEYPGMDGSSSLYSYKDLHSYRAVVFKLCSTEPWGSTNDNEIIYQKLICAQNGFMFSVKGIGEFRQCRIPESNQHKEKKLDA</sequence>
<evidence type="ECO:0000313" key="2">
    <source>
        <dbReference type="Proteomes" id="UP000887116"/>
    </source>
</evidence>
<dbReference type="OrthoDB" id="6020750at2759"/>
<gene>
    <name evidence="1" type="ORF">TNCT_187011</name>
</gene>
<name>A0A8X6G0R8_TRICU</name>
<keyword evidence="2" id="KW-1185">Reference proteome</keyword>
<dbReference type="Proteomes" id="UP000887116">
    <property type="component" value="Unassembled WGS sequence"/>
</dbReference>
<evidence type="ECO:0000313" key="1">
    <source>
        <dbReference type="EMBL" id="GFQ93068.1"/>
    </source>
</evidence>
<reference evidence="1" key="1">
    <citation type="submission" date="2020-07" db="EMBL/GenBank/DDBJ databases">
        <title>Multicomponent nature underlies the extraordinary mechanical properties of spider dragline silk.</title>
        <authorList>
            <person name="Kono N."/>
            <person name="Nakamura H."/>
            <person name="Mori M."/>
            <person name="Yoshida Y."/>
            <person name="Ohtoshi R."/>
            <person name="Malay A.D."/>
            <person name="Moran D.A.P."/>
            <person name="Tomita M."/>
            <person name="Numata K."/>
            <person name="Arakawa K."/>
        </authorList>
    </citation>
    <scope>NUCLEOTIDE SEQUENCE</scope>
</reference>
<dbReference type="AlphaFoldDB" id="A0A8X6G0R8"/>
<organism evidence="1 2">
    <name type="scientific">Trichonephila clavata</name>
    <name type="common">Joro spider</name>
    <name type="synonym">Nephila clavata</name>
    <dbReference type="NCBI Taxonomy" id="2740835"/>
    <lineage>
        <taxon>Eukaryota</taxon>
        <taxon>Metazoa</taxon>
        <taxon>Ecdysozoa</taxon>
        <taxon>Arthropoda</taxon>
        <taxon>Chelicerata</taxon>
        <taxon>Arachnida</taxon>
        <taxon>Araneae</taxon>
        <taxon>Araneomorphae</taxon>
        <taxon>Entelegynae</taxon>
        <taxon>Araneoidea</taxon>
        <taxon>Nephilidae</taxon>
        <taxon>Trichonephila</taxon>
    </lineage>
</organism>
<comment type="caution">
    <text evidence="1">The sequence shown here is derived from an EMBL/GenBank/DDBJ whole genome shotgun (WGS) entry which is preliminary data.</text>
</comment>
<proteinExistence type="predicted"/>
<accession>A0A8X6G0R8</accession>
<dbReference type="EMBL" id="BMAO01024118">
    <property type="protein sequence ID" value="GFQ93068.1"/>
    <property type="molecule type" value="Genomic_DNA"/>
</dbReference>
<protein>
    <submittedName>
        <fullName evidence="1">Uncharacterized protein</fullName>
    </submittedName>
</protein>